<dbReference type="OrthoDB" id="958708at2759"/>
<evidence type="ECO:0000313" key="2">
    <source>
        <dbReference type="EMBL" id="GAU31755.1"/>
    </source>
</evidence>
<dbReference type="InterPro" id="IPR002156">
    <property type="entry name" value="RNaseH_domain"/>
</dbReference>
<dbReference type="GO" id="GO:0003676">
    <property type="term" value="F:nucleic acid binding"/>
    <property type="evidence" value="ECO:0007669"/>
    <property type="project" value="InterPro"/>
</dbReference>
<dbReference type="InterPro" id="IPR012337">
    <property type="entry name" value="RNaseH-like_sf"/>
</dbReference>
<protein>
    <recommendedName>
        <fullName evidence="1">RNase H type-1 domain-containing protein</fullName>
    </recommendedName>
</protein>
<sequence length="203" mass="22396">MFSIKVLAAAGVLSTSAPPLAASKMFLSIEIELNQHETLILTFVKWNALGGTGMILNVDGISIDNHGVSSFGGLIQNADSAWVHGFFGNLRVTNIIHPELMAMYKGLLLAWDLNAKDLWCYSDSKMAIKLITEPVDEWHHYATMLNNIKELLNRDWRVLILHTFREGNSCTDYLAKHGANNTDVFVSIAIAPGACWAEPLAAR</sequence>
<dbReference type="InterPro" id="IPR036397">
    <property type="entry name" value="RNaseH_sf"/>
</dbReference>
<accession>A0A2Z6N7A1</accession>
<dbReference type="PANTHER" id="PTHR47723:SF19">
    <property type="entry name" value="POLYNUCLEOTIDYL TRANSFERASE, RIBONUCLEASE H-LIKE SUPERFAMILY PROTEIN"/>
    <property type="match status" value="1"/>
</dbReference>
<gene>
    <name evidence="2" type="ORF">TSUD_146430</name>
</gene>
<dbReference type="InterPro" id="IPR053151">
    <property type="entry name" value="RNase_H-like"/>
</dbReference>
<evidence type="ECO:0000313" key="3">
    <source>
        <dbReference type="Proteomes" id="UP000242715"/>
    </source>
</evidence>
<dbReference type="EMBL" id="DF973467">
    <property type="protein sequence ID" value="GAU31755.1"/>
    <property type="molecule type" value="Genomic_DNA"/>
</dbReference>
<organism evidence="2 3">
    <name type="scientific">Trifolium subterraneum</name>
    <name type="common">Subterranean clover</name>
    <dbReference type="NCBI Taxonomy" id="3900"/>
    <lineage>
        <taxon>Eukaryota</taxon>
        <taxon>Viridiplantae</taxon>
        <taxon>Streptophyta</taxon>
        <taxon>Embryophyta</taxon>
        <taxon>Tracheophyta</taxon>
        <taxon>Spermatophyta</taxon>
        <taxon>Magnoliopsida</taxon>
        <taxon>eudicotyledons</taxon>
        <taxon>Gunneridae</taxon>
        <taxon>Pentapetalae</taxon>
        <taxon>rosids</taxon>
        <taxon>fabids</taxon>
        <taxon>Fabales</taxon>
        <taxon>Fabaceae</taxon>
        <taxon>Papilionoideae</taxon>
        <taxon>50 kb inversion clade</taxon>
        <taxon>NPAAA clade</taxon>
        <taxon>Hologalegina</taxon>
        <taxon>IRL clade</taxon>
        <taxon>Trifolieae</taxon>
        <taxon>Trifolium</taxon>
    </lineage>
</organism>
<dbReference type="GO" id="GO:0004523">
    <property type="term" value="F:RNA-DNA hybrid ribonuclease activity"/>
    <property type="evidence" value="ECO:0007669"/>
    <property type="project" value="InterPro"/>
</dbReference>
<dbReference type="PANTHER" id="PTHR47723">
    <property type="entry name" value="OS05G0353850 PROTEIN"/>
    <property type="match status" value="1"/>
</dbReference>
<name>A0A2Z6N7A1_TRISU</name>
<dbReference type="CDD" id="cd06222">
    <property type="entry name" value="RNase_H_like"/>
    <property type="match status" value="1"/>
</dbReference>
<dbReference type="SUPFAM" id="SSF53098">
    <property type="entry name" value="Ribonuclease H-like"/>
    <property type="match status" value="1"/>
</dbReference>
<reference evidence="3" key="1">
    <citation type="journal article" date="2017" name="Front. Plant Sci.">
        <title>Climate Clever Clovers: New Paradigm to Reduce the Environmental Footprint of Ruminants by Breeding Low Methanogenic Forages Utilizing Haplotype Variation.</title>
        <authorList>
            <person name="Kaur P."/>
            <person name="Appels R."/>
            <person name="Bayer P.E."/>
            <person name="Keeble-Gagnere G."/>
            <person name="Wang J."/>
            <person name="Hirakawa H."/>
            <person name="Shirasawa K."/>
            <person name="Vercoe P."/>
            <person name="Stefanova K."/>
            <person name="Durmic Z."/>
            <person name="Nichols P."/>
            <person name="Revell C."/>
            <person name="Isobe S.N."/>
            <person name="Edwards D."/>
            <person name="Erskine W."/>
        </authorList>
    </citation>
    <scope>NUCLEOTIDE SEQUENCE [LARGE SCALE GENOMIC DNA]</scope>
    <source>
        <strain evidence="3">cv. Daliak</strain>
    </source>
</reference>
<dbReference type="Proteomes" id="UP000242715">
    <property type="component" value="Unassembled WGS sequence"/>
</dbReference>
<dbReference type="Gene3D" id="3.30.420.10">
    <property type="entry name" value="Ribonuclease H-like superfamily/Ribonuclease H"/>
    <property type="match status" value="1"/>
</dbReference>
<feature type="domain" description="RNase H type-1" evidence="1">
    <location>
        <begin position="57"/>
        <end position="177"/>
    </location>
</feature>
<dbReference type="AlphaFoldDB" id="A0A2Z6N7A1"/>
<proteinExistence type="predicted"/>
<keyword evidence="3" id="KW-1185">Reference proteome</keyword>
<dbReference type="InterPro" id="IPR044730">
    <property type="entry name" value="RNase_H-like_dom_plant"/>
</dbReference>
<evidence type="ECO:0000259" key="1">
    <source>
        <dbReference type="Pfam" id="PF13456"/>
    </source>
</evidence>
<dbReference type="Pfam" id="PF13456">
    <property type="entry name" value="RVT_3"/>
    <property type="match status" value="1"/>
</dbReference>